<evidence type="ECO:0000256" key="3">
    <source>
        <dbReference type="ARBA" id="ARBA00023163"/>
    </source>
</evidence>
<feature type="compositionally biased region" description="Acidic residues" evidence="5">
    <location>
        <begin position="580"/>
        <end position="590"/>
    </location>
</feature>
<evidence type="ECO:0000313" key="9">
    <source>
        <dbReference type="Proteomes" id="UP001370490"/>
    </source>
</evidence>
<evidence type="ECO:0000256" key="1">
    <source>
        <dbReference type="ARBA" id="ARBA00004123"/>
    </source>
</evidence>
<dbReference type="AlphaFoldDB" id="A0AAN8VWJ8"/>
<evidence type="ECO:0000256" key="5">
    <source>
        <dbReference type="SAM" id="MobiDB-lite"/>
    </source>
</evidence>
<name>A0AAN8VWJ8_9MAGN</name>
<evidence type="ECO:0000313" key="8">
    <source>
        <dbReference type="EMBL" id="KAK6937416.1"/>
    </source>
</evidence>
<organism evidence="8 9">
    <name type="scientific">Dillenia turbinata</name>
    <dbReference type="NCBI Taxonomy" id="194707"/>
    <lineage>
        <taxon>Eukaryota</taxon>
        <taxon>Viridiplantae</taxon>
        <taxon>Streptophyta</taxon>
        <taxon>Embryophyta</taxon>
        <taxon>Tracheophyta</taxon>
        <taxon>Spermatophyta</taxon>
        <taxon>Magnoliopsida</taxon>
        <taxon>eudicotyledons</taxon>
        <taxon>Gunneridae</taxon>
        <taxon>Pentapetalae</taxon>
        <taxon>Dilleniales</taxon>
        <taxon>Dilleniaceae</taxon>
        <taxon>Dillenia</taxon>
    </lineage>
</organism>
<dbReference type="InterPro" id="IPR057712">
    <property type="entry name" value="DUF7952"/>
</dbReference>
<evidence type="ECO:0008006" key="10">
    <source>
        <dbReference type="Google" id="ProtNLM"/>
    </source>
</evidence>
<feature type="region of interest" description="Disordered" evidence="5">
    <location>
        <begin position="472"/>
        <end position="504"/>
    </location>
</feature>
<evidence type="ECO:0000256" key="4">
    <source>
        <dbReference type="ARBA" id="ARBA00023242"/>
    </source>
</evidence>
<accession>A0AAN8VWJ8</accession>
<keyword evidence="4" id="KW-0539">Nucleus</keyword>
<dbReference type="EMBL" id="JBAMMX010000006">
    <property type="protein sequence ID" value="KAK6937416.1"/>
    <property type="molecule type" value="Genomic_DNA"/>
</dbReference>
<evidence type="ECO:0000256" key="2">
    <source>
        <dbReference type="ARBA" id="ARBA00023015"/>
    </source>
</evidence>
<feature type="compositionally biased region" description="Polar residues" evidence="5">
    <location>
        <begin position="714"/>
        <end position="724"/>
    </location>
</feature>
<feature type="domain" description="DUF7650" evidence="6">
    <location>
        <begin position="378"/>
        <end position="465"/>
    </location>
</feature>
<feature type="compositionally biased region" description="Basic and acidic residues" evidence="5">
    <location>
        <begin position="477"/>
        <end position="498"/>
    </location>
</feature>
<evidence type="ECO:0000259" key="6">
    <source>
        <dbReference type="Pfam" id="PF24662"/>
    </source>
</evidence>
<feature type="compositionally biased region" description="Polar residues" evidence="5">
    <location>
        <begin position="553"/>
        <end position="567"/>
    </location>
</feature>
<dbReference type="Proteomes" id="UP001370490">
    <property type="component" value="Unassembled WGS sequence"/>
</dbReference>
<feature type="domain" description="DUF7952" evidence="7">
    <location>
        <begin position="193"/>
        <end position="340"/>
    </location>
</feature>
<dbReference type="InterPro" id="IPR056067">
    <property type="entry name" value="DUF7650"/>
</dbReference>
<feature type="non-terminal residue" evidence="8">
    <location>
        <position position="777"/>
    </location>
</feature>
<feature type="compositionally biased region" description="Polar residues" evidence="5">
    <location>
        <begin position="591"/>
        <end position="608"/>
    </location>
</feature>
<dbReference type="Pfam" id="PF24662">
    <property type="entry name" value="DUF7650"/>
    <property type="match status" value="1"/>
</dbReference>
<keyword evidence="9" id="KW-1185">Reference proteome</keyword>
<feature type="region of interest" description="Disordered" evidence="5">
    <location>
        <begin position="548"/>
        <end position="608"/>
    </location>
</feature>
<comment type="subcellular location">
    <subcellularLocation>
        <location evidence="1">Nucleus</location>
    </subcellularLocation>
</comment>
<comment type="caution">
    <text evidence="8">The sequence shown here is derived from an EMBL/GenBank/DDBJ whole genome shotgun (WGS) entry which is preliminary data.</text>
</comment>
<protein>
    <recommendedName>
        <fullName evidence="10">SANT domain-containing protein</fullName>
    </recommendedName>
</protein>
<dbReference type="GO" id="GO:0005634">
    <property type="term" value="C:nucleus"/>
    <property type="evidence" value="ECO:0007669"/>
    <property type="project" value="UniProtKB-SubCell"/>
</dbReference>
<dbReference type="GO" id="GO:0003714">
    <property type="term" value="F:transcription corepressor activity"/>
    <property type="evidence" value="ECO:0007669"/>
    <property type="project" value="TreeGrafter"/>
</dbReference>
<evidence type="ECO:0000259" key="7">
    <source>
        <dbReference type="Pfam" id="PF25826"/>
    </source>
</evidence>
<feature type="region of interest" description="Disordered" evidence="5">
    <location>
        <begin position="631"/>
        <end position="725"/>
    </location>
</feature>
<feature type="region of interest" description="Disordered" evidence="5">
    <location>
        <begin position="1"/>
        <end position="34"/>
    </location>
</feature>
<dbReference type="Pfam" id="PF25826">
    <property type="entry name" value="DUF7952"/>
    <property type="match status" value="1"/>
</dbReference>
<keyword evidence="2" id="KW-0805">Transcription regulation</keyword>
<proteinExistence type="predicted"/>
<reference evidence="8 9" key="1">
    <citation type="submission" date="2023-12" db="EMBL/GenBank/DDBJ databases">
        <title>A high-quality genome assembly for Dillenia turbinata (Dilleniales).</title>
        <authorList>
            <person name="Chanderbali A."/>
        </authorList>
    </citation>
    <scope>NUCLEOTIDE SEQUENCE [LARGE SCALE GENOMIC DNA]</scope>
    <source>
        <strain evidence="8">LSX21</strain>
        <tissue evidence="8">Leaf</tissue>
    </source>
</reference>
<dbReference type="PANTHER" id="PTHR13859:SF11">
    <property type="entry name" value="GRUNGE, ISOFORM J"/>
    <property type="match status" value="1"/>
</dbReference>
<keyword evidence="3" id="KW-0804">Transcription</keyword>
<gene>
    <name evidence="8" type="ORF">RJ641_030924</name>
</gene>
<dbReference type="PANTHER" id="PTHR13859">
    <property type="entry name" value="ATROPHIN-RELATED"/>
    <property type="match status" value="1"/>
</dbReference>
<sequence length="777" mass="86714">MINHEDPSLQVDSPELDNGMEGNEDRSTEQSDSSCYSGIREIFGDQLILPRVGDEYQAQIPPQMKDYDYLHSVSSPITEATAGVSGSFLLRLPIPVMWTHDQEKHNKPKIMEVYGSRDAGVSGENHSSGYEAPKVGHLDSTLSNGEEVWVSTNSHPMEGVEINVGIESQKEEMALNHMGKCLVPLPGCLGKSWSNIEHDGFILGLYIFGKNLLLVKRFIGCKGMGDIQSFYYGKFYKSDEHRRWSECRKTRSRKSIHGQKIFTGWRQQEVLSRMFSEVSEECRNMLLEARPKGRVGDSTAYVSHHVSRSFAEEKISLEEYVFTLSDAVGIKKLIEAVGIGKGKLDLTGSASETTKTKYDFTIRRKIPIGKACSSLTSEDIIKLLTGDFRLSKARTNDLFWEAVWPRLLARGWHSEQPKDYVFTGSKHCLVFLAPGVNKFSRRKLVKGNDYFDSLQQVLNKVAAEPKLLELGSDAEMSSEKKEEENKDAMIKQAHDSVSSKRNKQSVGYLKPRISSCSQEVMKFTIVDTSLADSEERLKIRELRTLPNEKINVSPASSHSSETKQGASEINKKSGDSNENMMEEIETEEFDSLSSSPDVGQSVPYQDDSSQNLLSASFLAEDKDMLDVNDEAIHNENPPCTQSSDEEGKLPGLSDRNLPHVPPASEAGDHLGINTIENSDKDDLSSFSVIDQHPRLLKTSDAGTSTEQRHPLTNGRRQSTRNRPLSTKALEALNCEFLTSNRRRKALNAQSSRKVRGRNALGASFRNNVDNATAETKI</sequence>